<dbReference type="InterPro" id="IPR010065">
    <property type="entry name" value="AA_ABC_transptr_permease_3TM"/>
</dbReference>
<evidence type="ECO:0000256" key="7">
    <source>
        <dbReference type="ARBA" id="ARBA00022989"/>
    </source>
</evidence>
<keyword evidence="6" id="KW-0029">Amino-acid transport</keyword>
<dbReference type="Gene3D" id="1.10.3720.10">
    <property type="entry name" value="MetI-like"/>
    <property type="match status" value="1"/>
</dbReference>
<dbReference type="SUPFAM" id="SSF161098">
    <property type="entry name" value="MetI-like"/>
    <property type="match status" value="1"/>
</dbReference>
<dbReference type="RefSeq" id="WP_131305637.1">
    <property type="nucleotide sequence ID" value="NZ_SJFN01000002.1"/>
</dbReference>
<evidence type="ECO:0000256" key="5">
    <source>
        <dbReference type="ARBA" id="ARBA00022692"/>
    </source>
</evidence>
<keyword evidence="3 9" id="KW-0813">Transport</keyword>
<name>A0A4Q9VYE9_9HYPH</name>
<keyword evidence="8 9" id="KW-0472">Membrane</keyword>
<dbReference type="GO" id="GO:0015184">
    <property type="term" value="F:L-cystine transmembrane transporter activity"/>
    <property type="evidence" value="ECO:0007669"/>
    <property type="project" value="TreeGrafter"/>
</dbReference>
<dbReference type="PANTHER" id="PTHR30614:SF0">
    <property type="entry name" value="L-CYSTINE TRANSPORT SYSTEM PERMEASE PROTEIN TCYL"/>
    <property type="match status" value="1"/>
</dbReference>
<sequence length="213" mass="22782">MSWELFWLLVEASGLTIVYSAVSIFFGFLLAAAICGADLSGRAAVARPARLFVSFFRGTPLLIQLLLIYYLLPKIGLNVPSEVAAVIGLSFSTASYQAEILRGGFQSVPRGVVEAADMCGLSARATFRRIRLPIAVRLTLPALTSEAIMILKSSSLISVVGVVELTTMAKDLASSTYQPLPIFASAGFIYLVINLVVAGLGLWAERSARRGHA</sequence>
<dbReference type="InterPro" id="IPR035906">
    <property type="entry name" value="MetI-like_sf"/>
</dbReference>
<protein>
    <submittedName>
        <fullName evidence="11">Amino acid ABC transporter permease</fullName>
    </submittedName>
</protein>
<dbReference type="PROSITE" id="PS50928">
    <property type="entry name" value="ABC_TM1"/>
    <property type="match status" value="1"/>
</dbReference>
<keyword evidence="5 9" id="KW-0812">Transmembrane</keyword>
<dbReference type="PANTHER" id="PTHR30614">
    <property type="entry name" value="MEMBRANE COMPONENT OF AMINO ACID ABC TRANSPORTER"/>
    <property type="match status" value="1"/>
</dbReference>
<evidence type="ECO:0000259" key="10">
    <source>
        <dbReference type="PROSITE" id="PS50928"/>
    </source>
</evidence>
<feature type="domain" description="ABC transmembrane type-1" evidence="10">
    <location>
        <begin position="9"/>
        <end position="201"/>
    </location>
</feature>
<evidence type="ECO:0000256" key="9">
    <source>
        <dbReference type="RuleBase" id="RU363032"/>
    </source>
</evidence>
<organism evidence="11 12">
    <name type="scientific">Siculibacillus lacustris</name>
    <dbReference type="NCBI Taxonomy" id="1549641"/>
    <lineage>
        <taxon>Bacteria</taxon>
        <taxon>Pseudomonadati</taxon>
        <taxon>Pseudomonadota</taxon>
        <taxon>Alphaproteobacteria</taxon>
        <taxon>Hyphomicrobiales</taxon>
        <taxon>Ancalomicrobiaceae</taxon>
        <taxon>Siculibacillus</taxon>
    </lineage>
</organism>
<evidence type="ECO:0000256" key="2">
    <source>
        <dbReference type="ARBA" id="ARBA00010072"/>
    </source>
</evidence>
<feature type="transmembrane region" description="Helical" evidence="9">
    <location>
        <begin position="51"/>
        <end position="71"/>
    </location>
</feature>
<evidence type="ECO:0000313" key="12">
    <source>
        <dbReference type="Proteomes" id="UP000292781"/>
    </source>
</evidence>
<dbReference type="OrthoDB" id="7190458at2"/>
<dbReference type="Pfam" id="PF00528">
    <property type="entry name" value="BPD_transp_1"/>
    <property type="match status" value="1"/>
</dbReference>
<dbReference type="InterPro" id="IPR043429">
    <property type="entry name" value="ArtM/GltK/GlnP/TcyL/YhdX-like"/>
</dbReference>
<feature type="transmembrane region" description="Helical" evidence="9">
    <location>
        <begin position="182"/>
        <end position="204"/>
    </location>
</feature>
<feature type="transmembrane region" description="Helical" evidence="9">
    <location>
        <begin position="12"/>
        <end position="39"/>
    </location>
</feature>
<accession>A0A4Q9VYE9</accession>
<dbReference type="EMBL" id="SJFN01000002">
    <property type="protein sequence ID" value="TBW41045.1"/>
    <property type="molecule type" value="Genomic_DNA"/>
</dbReference>
<evidence type="ECO:0000256" key="6">
    <source>
        <dbReference type="ARBA" id="ARBA00022970"/>
    </source>
</evidence>
<comment type="subcellular location">
    <subcellularLocation>
        <location evidence="1">Cell inner membrane</location>
        <topology evidence="1">Multi-pass membrane protein</topology>
    </subcellularLocation>
    <subcellularLocation>
        <location evidence="9">Cell membrane</location>
        <topology evidence="9">Multi-pass membrane protein</topology>
    </subcellularLocation>
</comment>
<dbReference type="Proteomes" id="UP000292781">
    <property type="component" value="Unassembled WGS sequence"/>
</dbReference>
<gene>
    <name evidence="11" type="ORF">EYW49_02505</name>
</gene>
<dbReference type="InterPro" id="IPR000515">
    <property type="entry name" value="MetI-like"/>
</dbReference>
<dbReference type="GO" id="GO:0043190">
    <property type="term" value="C:ATP-binding cassette (ABC) transporter complex"/>
    <property type="evidence" value="ECO:0007669"/>
    <property type="project" value="InterPro"/>
</dbReference>
<evidence type="ECO:0000313" key="11">
    <source>
        <dbReference type="EMBL" id="TBW41045.1"/>
    </source>
</evidence>
<comment type="similarity">
    <text evidence="2">Belongs to the binding-protein-dependent transport system permease family. HisMQ subfamily.</text>
</comment>
<evidence type="ECO:0000256" key="3">
    <source>
        <dbReference type="ARBA" id="ARBA00022448"/>
    </source>
</evidence>
<comment type="caution">
    <text evidence="11">The sequence shown here is derived from an EMBL/GenBank/DDBJ whole genome shotgun (WGS) entry which is preliminary data.</text>
</comment>
<evidence type="ECO:0000256" key="1">
    <source>
        <dbReference type="ARBA" id="ARBA00004429"/>
    </source>
</evidence>
<evidence type="ECO:0000256" key="4">
    <source>
        <dbReference type="ARBA" id="ARBA00022475"/>
    </source>
</evidence>
<keyword evidence="7 9" id="KW-1133">Transmembrane helix</keyword>
<keyword evidence="4" id="KW-1003">Cell membrane</keyword>
<proteinExistence type="inferred from homology"/>
<reference evidence="11 12" key="1">
    <citation type="submission" date="2019-02" db="EMBL/GenBank/DDBJ databases">
        <title>Siculibacillus lacustris gen. nov., sp. nov., a new rosette-forming bacterium isolated from a freshwater crater lake (Lake St. Ana, Romania).</title>
        <authorList>
            <person name="Felfoldi T."/>
            <person name="Marton Z."/>
            <person name="Szabo A."/>
            <person name="Mentes A."/>
            <person name="Boka K."/>
            <person name="Marialigeti K."/>
            <person name="Mathe I."/>
            <person name="Koncz M."/>
            <person name="Schumann P."/>
            <person name="Toth E."/>
        </authorList>
    </citation>
    <scope>NUCLEOTIDE SEQUENCE [LARGE SCALE GENOMIC DNA]</scope>
    <source>
        <strain evidence="11 12">SA-279</strain>
    </source>
</reference>
<dbReference type="AlphaFoldDB" id="A0A4Q9VYE9"/>
<dbReference type="NCBIfam" id="TIGR01726">
    <property type="entry name" value="HEQRo_perm_3TM"/>
    <property type="match status" value="1"/>
</dbReference>
<keyword evidence="12" id="KW-1185">Reference proteome</keyword>
<dbReference type="CDD" id="cd06261">
    <property type="entry name" value="TM_PBP2"/>
    <property type="match status" value="1"/>
</dbReference>
<evidence type="ECO:0000256" key="8">
    <source>
        <dbReference type="ARBA" id="ARBA00023136"/>
    </source>
</evidence>